<keyword evidence="4" id="KW-1185">Reference proteome</keyword>
<dbReference type="AlphaFoldDB" id="A0A9P1BHA9"/>
<dbReference type="Proteomes" id="UP001152797">
    <property type="component" value="Unassembled WGS sequence"/>
</dbReference>
<dbReference type="EMBL" id="CAMXCT020000029">
    <property type="protein sequence ID" value="CAL1126095.1"/>
    <property type="molecule type" value="Genomic_DNA"/>
</dbReference>
<evidence type="ECO:0000313" key="4">
    <source>
        <dbReference type="Proteomes" id="UP001152797"/>
    </source>
</evidence>
<reference evidence="2" key="1">
    <citation type="submission" date="2022-10" db="EMBL/GenBank/DDBJ databases">
        <authorList>
            <person name="Chen Y."/>
            <person name="Dougan E. K."/>
            <person name="Chan C."/>
            <person name="Rhodes N."/>
            <person name="Thang M."/>
        </authorList>
    </citation>
    <scope>NUCLEOTIDE SEQUENCE</scope>
</reference>
<feature type="chain" id="PRO_5043269443" evidence="1">
    <location>
        <begin position="33"/>
        <end position="300"/>
    </location>
</feature>
<organism evidence="2">
    <name type="scientific">Cladocopium goreaui</name>
    <dbReference type="NCBI Taxonomy" id="2562237"/>
    <lineage>
        <taxon>Eukaryota</taxon>
        <taxon>Sar</taxon>
        <taxon>Alveolata</taxon>
        <taxon>Dinophyceae</taxon>
        <taxon>Suessiales</taxon>
        <taxon>Symbiodiniaceae</taxon>
        <taxon>Cladocopium</taxon>
    </lineage>
</organism>
<dbReference type="EMBL" id="CAMXCT010000029">
    <property type="protein sequence ID" value="CAI3972720.1"/>
    <property type="molecule type" value="Genomic_DNA"/>
</dbReference>
<evidence type="ECO:0000313" key="2">
    <source>
        <dbReference type="EMBL" id="CAI3972720.1"/>
    </source>
</evidence>
<accession>A0A9P1BHA9</accession>
<evidence type="ECO:0000256" key="1">
    <source>
        <dbReference type="SAM" id="SignalP"/>
    </source>
</evidence>
<dbReference type="EMBL" id="CAMXCT030000029">
    <property type="protein sequence ID" value="CAL4760032.1"/>
    <property type="molecule type" value="Genomic_DNA"/>
</dbReference>
<protein>
    <submittedName>
        <fullName evidence="2">Uncharacterized protein</fullName>
    </submittedName>
</protein>
<comment type="caution">
    <text evidence="2">The sequence shown here is derived from an EMBL/GenBank/DDBJ whole genome shotgun (WGS) entry which is preliminary data.</text>
</comment>
<reference evidence="3" key="2">
    <citation type="submission" date="2024-04" db="EMBL/GenBank/DDBJ databases">
        <authorList>
            <person name="Chen Y."/>
            <person name="Shah S."/>
            <person name="Dougan E. K."/>
            <person name="Thang M."/>
            <person name="Chan C."/>
        </authorList>
    </citation>
    <scope>NUCLEOTIDE SEQUENCE [LARGE SCALE GENOMIC DNA]</scope>
</reference>
<feature type="signal peptide" evidence="1">
    <location>
        <begin position="1"/>
        <end position="32"/>
    </location>
</feature>
<gene>
    <name evidence="2" type="ORF">C1SCF055_LOCUS1280</name>
</gene>
<keyword evidence="1" id="KW-0732">Signal</keyword>
<sequence>MVRLRPPSSMSNVVPRLQIWWMIALWCQLAAGVREPVKSQDIDEKAEILKPLNPKEMKDVFGLMEERYNFLGLQKALEALALQKVAGRTWHLGFPESRVHEKSLKEMSLPQSLGTLAADVSQPPTARWHLGYSWVVCVRGVDGELEEHLDFQTAREIYAGVCSLNTRHIHQKALVIMALLVDAWTYVSVSRIRCGRCAITGGSVGPARVGEDAIHRCHVRRRREAFAWNLQWGTYFTQTLEFPADLKMVPTVEWTQMVLQSVVMPEGGEVWSLFWHKGATISTTGLAFWRSDSHPQPRVR</sequence>
<name>A0A9P1BHA9_9DINO</name>
<proteinExistence type="predicted"/>
<evidence type="ECO:0000313" key="3">
    <source>
        <dbReference type="EMBL" id="CAL1126095.1"/>
    </source>
</evidence>